<comment type="caution">
    <text evidence="1">The sequence shown here is derived from an EMBL/GenBank/DDBJ whole genome shotgun (WGS) entry which is preliminary data.</text>
</comment>
<dbReference type="PANTHER" id="PTHR12526">
    <property type="entry name" value="GLYCOSYLTRANSFERASE"/>
    <property type="match status" value="1"/>
</dbReference>
<dbReference type="AlphaFoldDB" id="A0A7K0FKN0"/>
<gene>
    <name evidence="1" type="ORF">GJJ64_04765</name>
</gene>
<dbReference type="Proteomes" id="UP000462931">
    <property type="component" value="Unassembled WGS sequence"/>
</dbReference>
<proteinExistence type="predicted"/>
<keyword evidence="2" id="KW-1185">Reference proteome</keyword>
<dbReference type="Pfam" id="PF13692">
    <property type="entry name" value="Glyco_trans_1_4"/>
    <property type="match status" value="1"/>
</dbReference>
<keyword evidence="1" id="KW-0808">Transferase</keyword>
<evidence type="ECO:0000313" key="1">
    <source>
        <dbReference type="EMBL" id="MRX46498.1"/>
    </source>
</evidence>
<dbReference type="Gene3D" id="3.40.50.2000">
    <property type="entry name" value="Glycogen Phosphorylase B"/>
    <property type="match status" value="2"/>
</dbReference>
<sequence length="345" mass="40011">MFTLKHKKLHILIYCPVKIPALQYGGIERVIWDLGKALHQQGYQITYLVKSGSYCDFAKVIHYNPSVDINQQIPEDVDLVHCHDIVHPKPQKPYLITIHVNPAYNHTLDKQCVFISKNHAERHQSNAFVYNGLDWDNYPKPKLGIRREYFHFLANAAWKVKNVKGAIQITKQANERLEVLGGYRFNFKMGWRFTLDTHVRFRGMVDNLEKSKYLQKSKGLIFPVLWDEPFGLAIIESMYFGCPIFATPYGAIPELVNKEIAFLSTSAEDLAYALKKVDDFDSLKCHERAKDLFSATFMASQYLKYYERVLNKENLNEVIPTLKEEVTTKYLPFDYSSKNSNNSPK</sequence>
<organism evidence="1 2">
    <name type="scientific">Pedobacter puniceum</name>
    <dbReference type="NCBI Taxonomy" id="2666136"/>
    <lineage>
        <taxon>Bacteria</taxon>
        <taxon>Pseudomonadati</taxon>
        <taxon>Bacteroidota</taxon>
        <taxon>Sphingobacteriia</taxon>
        <taxon>Sphingobacteriales</taxon>
        <taxon>Sphingobacteriaceae</taxon>
        <taxon>Pedobacter</taxon>
    </lineage>
</organism>
<reference evidence="1 2" key="1">
    <citation type="submission" date="2019-11" db="EMBL/GenBank/DDBJ databases">
        <authorList>
            <person name="Cheng Q."/>
            <person name="Yang Z."/>
        </authorList>
    </citation>
    <scope>NUCLEOTIDE SEQUENCE [LARGE SCALE GENOMIC DNA]</scope>
    <source>
        <strain evidence="1 2">HX-22-1</strain>
    </source>
</reference>
<protein>
    <submittedName>
        <fullName evidence="1">Glycosyltransferase</fullName>
    </submittedName>
</protein>
<dbReference type="RefSeq" id="WP_154286585.1">
    <property type="nucleotide sequence ID" value="NZ_WKJI01000001.1"/>
</dbReference>
<dbReference type="PANTHER" id="PTHR12526:SF595">
    <property type="entry name" value="BLL5217 PROTEIN"/>
    <property type="match status" value="1"/>
</dbReference>
<dbReference type="SUPFAM" id="SSF53756">
    <property type="entry name" value="UDP-Glycosyltransferase/glycogen phosphorylase"/>
    <property type="match status" value="1"/>
</dbReference>
<name>A0A7K0FKN0_9SPHI</name>
<dbReference type="EMBL" id="WKJI01000001">
    <property type="protein sequence ID" value="MRX46498.1"/>
    <property type="molecule type" value="Genomic_DNA"/>
</dbReference>
<evidence type="ECO:0000313" key="2">
    <source>
        <dbReference type="Proteomes" id="UP000462931"/>
    </source>
</evidence>
<dbReference type="GO" id="GO:0016757">
    <property type="term" value="F:glycosyltransferase activity"/>
    <property type="evidence" value="ECO:0007669"/>
    <property type="project" value="InterPro"/>
</dbReference>
<accession>A0A7K0FKN0</accession>